<evidence type="ECO:0000256" key="3">
    <source>
        <dbReference type="ARBA" id="ARBA00022525"/>
    </source>
</evidence>
<dbReference type="InterPro" id="IPR036728">
    <property type="entry name" value="PBP_GOBP_sf"/>
</dbReference>
<accession>A0A346RVH0</accession>
<protein>
    <submittedName>
        <fullName evidence="4">Odorant-binding protein 25</fullName>
    </submittedName>
</protein>
<evidence type="ECO:0000313" key="4">
    <source>
        <dbReference type="EMBL" id="AXS78210.1"/>
    </source>
</evidence>
<proteinExistence type="evidence at transcript level"/>
<sequence length="152" mass="17290">MKSLWKCCKTVQSSKATHPTSEQMVEIKSCYSNWNHSVETNAAPEGFDCVEECVYSKLGFMGTDKTINKEKLLQFQKEETHEDFHEAITKSMDMCMGKTFTTKCPSGIDAVIKCEAIQIYLNCPAKHWDNGDDCQETKKLMEKCADVTSMYN</sequence>
<dbReference type="SUPFAM" id="SSF47565">
    <property type="entry name" value="Insect pheromone/odorant-binding proteins"/>
    <property type="match status" value="1"/>
</dbReference>
<dbReference type="EMBL" id="MG191327">
    <property type="protein sequence ID" value="AXS78210.1"/>
    <property type="molecule type" value="mRNA"/>
</dbReference>
<keyword evidence="3" id="KW-0964">Secreted</keyword>
<organism evidence="4">
    <name type="scientific">Adelphocoris lineolatus</name>
    <name type="common">Alfalfa plant bug</name>
    <dbReference type="NCBI Taxonomy" id="236346"/>
    <lineage>
        <taxon>Eukaryota</taxon>
        <taxon>Metazoa</taxon>
        <taxon>Ecdysozoa</taxon>
        <taxon>Arthropoda</taxon>
        <taxon>Hexapoda</taxon>
        <taxon>Insecta</taxon>
        <taxon>Pterygota</taxon>
        <taxon>Neoptera</taxon>
        <taxon>Paraneoptera</taxon>
        <taxon>Hemiptera</taxon>
        <taxon>Heteroptera</taxon>
        <taxon>Panheteroptera</taxon>
        <taxon>Cimicomorpha</taxon>
        <taxon>Miridae</taxon>
        <taxon>Mirini</taxon>
        <taxon>Adelphocoris</taxon>
    </lineage>
</organism>
<reference evidence="4" key="1">
    <citation type="journal article" date="2018" name="J. Asia-Pac. Entomol.">
        <title>Molecular characterization and expression analysis of putative odorant carrier proteins in Adelphocoris lineolatus.</title>
        <authorList>
            <person name="Xiao Y."/>
            <person name="Sun L."/>
            <person name="Wang Q."/>
            <person name="Zhang Q."/>
            <person name="Gu S.-H."/>
            <person name="Khashaveh A."/>
            <person name="Liu Z.-W."/>
            <person name="Zhang Y.-J."/>
        </authorList>
    </citation>
    <scope>NUCLEOTIDE SEQUENCE</scope>
</reference>
<evidence type="ECO:0000256" key="2">
    <source>
        <dbReference type="ARBA" id="ARBA00008098"/>
    </source>
</evidence>
<dbReference type="PANTHER" id="PTHR21066">
    <property type="entry name" value="ODORANT-BINDING PROTEIN 59A-RELATED"/>
    <property type="match status" value="1"/>
</dbReference>
<dbReference type="Gene3D" id="1.10.238.270">
    <property type="match status" value="1"/>
</dbReference>
<dbReference type="GO" id="GO:0005576">
    <property type="term" value="C:extracellular region"/>
    <property type="evidence" value="ECO:0007669"/>
    <property type="project" value="UniProtKB-SubCell"/>
</dbReference>
<gene>
    <name evidence="4" type="primary">OBP25</name>
</gene>
<name>A0A346RVH0_ADELI</name>
<dbReference type="GO" id="GO:0005549">
    <property type="term" value="F:odorant binding"/>
    <property type="evidence" value="ECO:0007669"/>
    <property type="project" value="InterPro"/>
</dbReference>
<dbReference type="InterPro" id="IPR052295">
    <property type="entry name" value="Odorant-binding_protein"/>
</dbReference>
<comment type="similarity">
    <text evidence="2">Belongs to the PBP/GOBP family.</text>
</comment>
<dbReference type="PANTHER" id="PTHR21066:SF15">
    <property type="entry name" value="GH25962P-RELATED"/>
    <property type="match status" value="1"/>
</dbReference>
<comment type="subcellular location">
    <subcellularLocation>
        <location evidence="1">Secreted</location>
    </subcellularLocation>
</comment>
<dbReference type="AlphaFoldDB" id="A0A346RVH0"/>
<evidence type="ECO:0000256" key="1">
    <source>
        <dbReference type="ARBA" id="ARBA00004613"/>
    </source>
</evidence>